<dbReference type="Proteomes" id="UP000053477">
    <property type="component" value="Unassembled WGS sequence"/>
</dbReference>
<dbReference type="AlphaFoldDB" id="A0A0H2R2I7"/>
<keyword evidence="2" id="KW-1185">Reference proteome</keyword>
<evidence type="ECO:0000313" key="2">
    <source>
        <dbReference type="Proteomes" id="UP000053477"/>
    </source>
</evidence>
<proteinExistence type="predicted"/>
<accession>A0A0H2R2I7</accession>
<evidence type="ECO:0000313" key="1">
    <source>
        <dbReference type="EMBL" id="KLO05557.1"/>
    </source>
</evidence>
<dbReference type="InParanoid" id="A0A0H2R2I7"/>
<name>A0A0H2R2I7_9AGAM</name>
<protein>
    <submittedName>
        <fullName evidence="1">Uncharacterized protein</fullName>
    </submittedName>
</protein>
<reference evidence="1 2" key="1">
    <citation type="submission" date="2015-04" db="EMBL/GenBank/DDBJ databases">
        <title>Complete genome sequence of Schizopora paradoxa KUC8140, a cosmopolitan wood degrader in East Asia.</title>
        <authorList>
            <consortium name="DOE Joint Genome Institute"/>
            <person name="Min B."/>
            <person name="Park H."/>
            <person name="Jang Y."/>
            <person name="Kim J.-J."/>
            <person name="Kim K.H."/>
            <person name="Pangilinan J."/>
            <person name="Lipzen A."/>
            <person name="Riley R."/>
            <person name="Grigoriev I.V."/>
            <person name="Spatafora J.W."/>
            <person name="Choi I.-G."/>
        </authorList>
    </citation>
    <scope>NUCLEOTIDE SEQUENCE [LARGE SCALE GENOMIC DNA]</scope>
    <source>
        <strain evidence="1 2">KUC8140</strain>
    </source>
</reference>
<dbReference type="EMBL" id="KQ086292">
    <property type="protein sequence ID" value="KLO05557.1"/>
    <property type="molecule type" value="Genomic_DNA"/>
</dbReference>
<organism evidence="1 2">
    <name type="scientific">Schizopora paradoxa</name>
    <dbReference type="NCBI Taxonomy" id="27342"/>
    <lineage>
        <taxon>Eukaryota</taxon>
        <taxon>Fungi</taxon>
        <taxon>Dikarya</taxon>
        <taxon>Basidiomycota</taxon>
        <taxon>Agaricomycotina</taxon>
        <taxon>Agaricomycetes</taxon>
        <taxon>Hymenochaetales</taxon>
        <taxon>Schizoporaceae</taxon>
        <taxon>Schizopora</taxon>
    </lineage>
</organism>
<gene>
    <name evidence="1" type="ORF">SCHPADRAFT_910961</name>
</gene>
<feature type="non-terminal residue" evidence="1">
    <location>
        <position position="109"/>
    </location>
</feature>
<sequence>MLPNVKHFTLESNTRLDIKEPEKPDEIAFENERAVPPRVVGQKLPVLQTVTLDMLDASVAAGWLEEYLGRLKDAGELAGFHELVVMEENENYSRHKVSYPGAEALRWYT</sequence>